<keyword evidence="6 9" id="KW-1133">Transmembrane helix</keyword>
<comment type="subcellular location">
    <subcellularLocation>
        <location evidence="1">Membrane</location>
        <topology evidence="1">Multi-pass membrane protein</topology>
    </subcellularLocation>
</comment>
<feature type="domain" description="RCK N-terminal" evidence="10">
    <location>
        <begin position="384"/>
        <end position="501"/>
    </location>
</feature>
<dbReference type="Proteomes" id="UP001234343">
    <property type="component" value="Unassembled WGS sequence"/>
</dbReference>
<proteinExistence type="inferred from homology"/>
<evidence type="ECO:0000256" key="8">
    <source>
        <dbReference type="ARBA" id="ARBA00023136"/>
    </source>
</evidence>
<dbReference type="SUPFAM" id="SSF51735">
    <property type="entry name" value="NAD(P)-binding Rossmann-fold domains"/>
    <property type="match status" value="1"/>
</dbReference>
<organism evidence="11 12">
    <name type="scientific">Alteromonas arenosi</name>
    <dbReference type="NCBI Taxonomy" id="3055817"/>
    <lineage>
        <taxon>Bacteria</taxon>
        <taxon>Pseudomonadati</taxon>
        <taxon>Pseudomonadota</taxon>
        <taxon>Gammaproteobacteria</taxon>
        <taxon>Alteromonadales</taxon>
        <taxon>Alteromonadaceae</taxon>
        <taxon>Alteromonas/Salinimonas group</taxon>
        <taxon>Alteromonas</taxon>
    </lineage>
</organism>
<feature type="transmembrane region" description="Helical" evidence="9">
    <location>
        <begin position="250"/>
        <end position="267"/>
    </location>
</feature>
<evidence type="ECO:0000256" key="1">
    <source>
        <dbReference type="ARBA" id="ARBA00004141"/>
    </source>
</evidence>
<dbReference type="PANTHER" id="PTHR42751">
    <property type="entry name" value="SODIUM/HYDROGEN EXCHANGER FAMILY/TRKA DOMAIN PROTEIN"/>
    <property type="match status" value="1"/>
</dbReference>
<dbReference type="Gene3D" id="1.20.1530.20">
    <property type="match status" value="1"/>
</dbReference>
<dbReference type="InterPro" id="IPR006153">
    <property type="entry name" value="Cation/H_exchanger_TM"/>
</dbReference>
<dbReference type="InterPro" id="IPR003148">
    <property type="entry name" value="RCK_N"/>
</dbReference>
<keyword evidence="3" id="KW-0813">Transport</keyword>
<reference evidence="11 12" key="1">
    <citation type="submission" date="2023-06" db="EMBL/GenBank/DDBJ databases">
        <title>Alteromonas sp. ASW11-36 isolated from intertidal sand.</title>
        <authorList>
            <person name="Li Y."/>
        </authorList>
    </citation>
    <scope>NUCLEOTIDE SEQUENCE [LARGE SCALE GENOMIC DNA]</scope>
    <source>
        <strain evidence="11 12">ASW11-36</strain>
    </source>
</reference>
<gene>
    <name evidence="11" type="ORF">QTP81_09555</name>
</gene>
<dbReference type="PANTHER" id="PTHR42751:SF1">
    <property type="entry name" value="CATION_PROTON ANTIPORTER YBAL-RELATED"/>
    <property type="match status" value="1"/>
</dbReference>
<feature type="transmembrane region" description="Helical" evidence="9">
    <location>
        <begin position="170"/>
        <end position="190"/>
    </location>
</feature>
<keyword evidence="12" id="KW-1185">Reference proteome</keyword>
<dbReference type="EMBL" id="JAUCBP010000007">
    <property type="protein sequence ID" value="MDM7860840.1"/>
    <property type="molecule type" value="Genomic_DNA"/>
</dbReference>
<sequence>MDYIILLFAFVCGLTVKLVGIPPLVGYLLAGFILHFAGYEANATIQQLADLGITIMLFTIGLKLNMRDLAKREVWLGSILHTSLWIVIAGLIFTALSILGLAYFSDVSWQTIALISFALSFSSTVCVMKVLEESGESKTRHGKVAMGILVMQDIFAVIFLVVATGKLPEIWALALVLLLPMAPVFGKVITKSGHGELLPLTGLIFALGGYQLFELVGVKGDLGALVMGLLLASHFKAVEMAKSLLSFKDLFLIGFFISIGLTALPTLEMFGIALVIAVLLPLKYFLFYAILSILRLRARTSFLTGMVMTNFSEFGLIVAALAVTLDMLTAEWLVIIALAVSLSFVLTSIVYRSAHNLYGRFNNQLKRLEKSTRLPEDRYPTLEQCQFLVVGMGRVGLGAFSSLNKLADGAVWGMDADRSKIHKLEKQGLKVITGDGEDADLWESLDVSHVKLVMLALPSIEDSINIAQQLRTVNFSGKIAAIARYEDEVEVLRNNGVDKVFNFFKEAGLGFAEESLAFVEDRELMTQ</sequence>
<evidence type="ECO:0000259" key="10">
    <source>
        <dbReference type="PROSITE" id="PS51201"/>
    </source>
</evidence>
<name>A0ABT7SXD5_9ALTE</name>
<evidence type="ECO:0000256" key="9">
    <source>
        <dbReference type="SAM" id="Phobius"/>
    </source>
</evidence>
<dbReference type="InterPro" id="IPR036291">
    <property type="entry name" value="NAD(P)-bd_dom_sf"/>
</dbReference>
<dbReference type="Pfam" id="PF02254">
    <property type="entry name" value="TrkA_N"/>
    <property type="match status" value="1"/>
</dbReference>
<evidence type="ECO:0000313" key="12">
    <source>
        <dbReference type="Proteomes" id="UP001234343"/>
    </source>
</evidence>
<comment type="similarity">
    <text evidence="2">Belongs to the monovalent cation:proton antiporter 2 (CPA2) transporter (TC 2.A.37) family.</text>
</comment>
<dbReference type="InterPro" id="IPR038770">
    <property type="entry name" value="Na+/solute_symporter_sf"/>
</dbReference>
<accession>A0ABT7SXD5</accession>
<keyword evidence="5 9" id="KW-0812">Transmembrane</keyword>
<evidence type="ECO:0000256" key="6">
    <source>
        <dbReference type="ARBA" id="ARBA00022989"/>
    </source>
</evidence>
<keyword evidence="8 9" id="KW-0472">Membrane</keyword>
<dbReference type="RefSeq" id="WP_289365124.1">
    <property type="nucleotide sequence ID" value="NZ_JAUCBP010000007.1"/>
</dbReference>
<dbReference type="Gene3D" id="3.40.50.720">
    <property type="entry name" value="NAD(P)-binding Rossmann-like Domain"/>
    <property type="match status" value="1"/>
</dbReference>
<dbReference type="Pfam" id="PF00999">
    <property type="entry name" value="Na_H_Exchanger"/>
    <property type="match status" value="1"/>
</dbReference>
<dbReference type="PROSITE" id="PS51201">
    <property type="entry name" value="RCK_N"/>
    <property type="match status" value="1"/>
</dbReference>
<protein>
    <submittedName>
        <fullName evidence="11">Cation:proton antiporter</fullName>
    </submittedName>
</protein>
<feature type="transmembrane region" description="Helical" evidence="9">
    <location>
        <begin position="109"/>
        <end position="131"/>
    </location>
</feature>
<feature type="transmembrane region" description="Helical" evidence="9">
    <location>
        <begin position="44"/>
        <end position="62"/>
    </location>
</feature>
<evidence type="ECO:0000256" key="4">
    <source>
        <dbReference type="ARBA" id="ARBA00022449"/>
    </source>
</evidence>
<feature type="transmembrane region" description="Helical" evidence="9">
    <location>
        <begin position="143"/>
        <end position="164"/>
    </location>
</feature>
<feature type="transmembrane region" description="Helical" evidence="9">
    <location>
        <begin position="329"/>
        <end position="351"/>
    </location>
</feature>
<evidence type="ECO:0000256" key="7">
    <source>
        <dbReference type="ARBA" id="ARBA00023065"/>
    </source>
</evidence>
<evidence type="ECO:0000256" key="5">
    <source>
        <dbReference type="ARBA" id="ARBA00022692"/>
    </source>
</evidence>
<feature type="transmembrane region" description="Helical" evidence="9">
    <location>
        <begin position="301"/>
        <end position="323"/>
    </location>
</feature>
<keyword evidence="4" id="KW-0050">Antiport</keyword>
<evidence type="ECO:0000256" key="2">
    <source>
        <dbReference type="ARBA" id="ARBA00005551"/>
    </source>
</evidence>
<evidence type="ECO:0000256" key="3">
    <source>
        <dbReference type="ARBA" id="ARBA00022448"/>
    </source>
</evidence>
<keyword evidence="7" id="KW-0406">Ion transport</keyword>
<feature type="transmembrane region" description="Helical" evidence="9">
    <location>
        <begin position="74"/>
        <end position="103"/>
    </location>
</feature>
<feature type="transmembrane region" description="Helical" evidence="9">
    <location>
        <begin position="273"/>
        <end position="294"/>
    </location>
</feature>
<comment type="caution">
    <text evidence="11">The sequence shown here is derived from an EMBL/GenBank/DDBJ whole genome shotgun (WGS) entry which is preliminary data.</text>
</comment>
<evidence type="ECO:0000313" key="11">
    <source>
        <dbReference type="EMBL" id="MDM7860840.1"/>
    </source>
</evidence>